<dbReference type="SMART" id="SM00060">
    <property type="entry name" value="FN3"/>
    <property type="match status" value="3"/>
</dbReference>
<dbReference type="InterPro" id="IPR036116">
    <property type="entry name" value="FN3_sf"/>
</dbReference>
<dbReference type="PROSITE" id="PS50853">
    <property type="entry name" value="FN3"/>
    <property type="match status" value="3"/>
</dbReference>
<keyword evidence="7" id="KW-1185">Reference proteome</keyword>
<keyword evidence="2" id="KW-0378">Hydrolase</keyword>
<name>A0A8J3Y9C5_9ACTN</name>
<keyword evidence="1" id="KW-0677">Repeat</keyword>
<dbReference type="PANTHER" id="PTHR13817:SF73">
    <property type="entry name" value="FIBRONECTIN TYPE-III DOMAIN-CONTAINING PROTEIN"/>
    <property type="match status" value="1"/>
</dbReference>
<dbReference type="Pfam" id="PF00041">
    <property type="entry name" value="fn3"/>
    <property type="match status" value="1"/>
</dbReference>
<dbReference type="GO" id="GO:0000272">
    <property type="term" value="P:polysaccharide catabolic process"/>
    <property type="evidence" value="ECO:0007669"/>
    <property type="project" value="UniProtKB-KW"/>
</dbReference>
<dbReference type="GO" id="GO:0016798">
    <property type="term" value="F:hydrolase activity, acting on glycosyl bonds"/>
    <property type="evidence" value="ECO:0007669"/>
    <property type="project" value="UniProtKB-KW"/>
</dbReference>
<keyword evidence="4" id="KW-0732">Signal</keyword>
<dbReference type="CDD" id="cd00063">
    <property type="entry name" value="FN3"/>
    <property type="match status" value="3"/>
</dbReference>
<keyword evidence="2" id="KW-0326">Glycosidase</keyword>
<feature type="domain" description="Fibronectin type-III" evidence="5">
    <location>
        <begin position="405"/>
        <end position="494"/>
    </location>
</feature>
<accession>A0A8J3Y9C5</accession>
<dbReference type="PANTHER" id="PTHR13817">
    <property type="entry name" value="TITIN"/>
    <property type="match status" value="1"/>
</dbReference>
<evidence type="ECO:0000256" key="1">
    <source>
        <dbReference type="ARBA" id="ARBA00022737"/>
    </source>
</evidence>
<feature type="domain" description="Fibronectin type-III" evidence="5">
    <location>
        <begin position="305"/>
        <end position="402"/>
    </location>
</feature>
<reference evidence="6" key="1">
    <citation type="submission" date="2021-01" db="EMBL/GenBank/DDBJ databases">
        <title>Whole genome shotgun sequence of Spirilliplanes yamanashiensis NBRC 15828.</title>
        <authorList>
            <person name="Komaki H."/>
            <person name="Tamura T."/>
        </authorList>
    </citation>
    <scope>NUCLEOTIDE SEQUENCE</scope>
    <source>
        <strain evidence="6">NBRC 15828</strain>
    </source>
</reference>
<evidence type="ECO:0000256" key="2">
    <source>
        <dbReference type="ARBA" id="ARBA00023295"/>
    </source>
</evidence>
<keyword evidence="3" id="KW-0119">Carbohydrate metabolism</keyword>
<dbReference type="Proteomes" id="UP000652013">
    <property type="component" value="Unassembled WGS sequence"/>
</dbReference>
<comment type="caution">
    <text evidence="6">The sequence shown here is derived from an EMBL/GenBank/DDBJ whole genome shotgun (WGS) entry which is preliminary data.</text>
</comment>
<dbReference type="InterPro" id="IPR003961">
    <property type="entry name" value="FN3_dom"/>
</dbReference>
<protein>
    <recommendedName>
        <fullName evidence="5">Fibronectin type-III domain-containing protein</fullName>
    </recommendedName>
</protein>
<gene>
    <name evidence="6" type="ORF">Sya03_30960</name>
</gene>
<dbReference type="SUPFAM" id="SSF49265">
    <property type="entry name" value="Fibronectin type III"/>
    <property type="match status" value="2"/>
</dbReference>
<proteinExistence type="predicted"/>
<feature type="chain" id="PRO_5035281437" description="Fibronectin type-III domain-containing protein" evidence="4">
    <location>
        <begin position="28"/>
        <end position="588"/>
    </location>
</feature>
<sequence length="588" mass="60906">MRFVRHVLLATTLAAVGSLAVAAPASAALPSSGAWPVCAAPADRHCVESAVVRDGDGGASDASATLEVRSDEDQTVSWTAVGDDPPAGRYELVLRLGSYLPYYVDATAAGFRATYRADNDGDVTLTITGSPVTTWRGDLCAGQGYWCVTGFADPAKSGTRFAGEFWAVDHWSGGADPETLLEYIGSDAAYSSIGSEAADGHWELLGFGNPDFGPDRRPLRSTLSTAIPERYFTDRGTTGADAVAAGLDVVAVRWEWGAGEVEAPVPATAEALPGGVAIDVPDLVHGYYAVRVYPRPSTFQPGSGVPGVPTAVTVTGAHDRTTVSWAPPESTGGLPITRYVARIYGAAAGGPAYDECWTGADGTTCDLDATRPTATSYVHVSAVTAYGEGMPATALPVAGRRVAGGVRNLVVVARSGQATVTWAPPADPGTSPITAYRVFRIDDSRNECVTGPATRTCTIRGLTTGRTYPFSVYAVTADGWGIITGLSTTVAGPPGTPRAVSARPTGAKIRAAWAPPASDYGSRVTRYHATVWTAAKGGSPVASCTAPASRRTCTTRAIAGKRAYWIAITAVNGVGVSAPSTRVRVTVR</sequence>
<feature type="signal peptide" evidence="4">
    <location>
        <begin position="1"/>
        <end position="27"/>
    </location>
</feature>
<evidence type="ECO:0000313" key="7">
    <source>
        <dbReference type="Proteomes" id="UP000652013"/>
    </source>
</evidence>
<dbReference type="EMBL" id="BOOY01000024">
    <property type="protein sequence ID" value="GIJ03744.1"/>
    <property type="molecule type" value="Genomic_DNA"/>
</dbReference>
<feature type="domain" description="Fibronectin type-III" evidence="5">
    <location>
        <begin position="496"/>
        <end position="588"/>
    </location>
</feature>
<evidence type="ECO:0000259" key="5">
    <source>
        <dbReference type="PROSITE" id="PS50853"/>
    </source>
</evidence>
<organism evidence="6 7">
    <name type="scientific">Spirilliplanes yamanashiensis</name>
    <dbReference type="NCBI Taxonomy" id="42233"/>
    <lineage>
        <taxon>Bacteria</taxon>
        <taxon>Bacillati</taxon>
        <taxon>Actinomycetota</taxon>
        <taxon>Actinomycetes</taxon>
        <taxon>Micromonosporales</taxon>
        <taxon>Micromonosporaceae</taxon>
        <taxon>Spirilliplanes</taxon>
    </lineage>
</organism>
<evidence type="ECO:0000313" key="6">
    <source>
        <dbReference type="EMBL" id="GIJ03744.1"/>
    </source>
</evidence>
<dbReference type="InterPro" id="IPR013783">
    <property type="entry name" value="Ig-like_fold"/>
</dbReference>
<dbReference type="AlphaFoldDB" id="A0A8J3Y9C5"/>
<keyword evidence="3" id="KW-0624">Polysaccharide degradation</keyword>
<dbReference type="InterPro" id="IPR050964">
    <property type="entry name" value="Striated_Muscle_Regulatory"/>
</dbReference>
<dbReference type="Gene3D" id="2.60.40.10">
    <property type="entry name" value="Immunoglobulins"/>
    <property type="match status" value="3"/>
</dbReference>
<evidence type="ECO:0000256" key="3">
    <source>
        <dbReference type="ARBA" id="ARBA00023326"/>
    </source>
</evidence>
<evidence type="ECO:0000256" key="4">
    <source>
        <dbReference type="SAM" id="SignalP"/>
    </source>
</evidence>